<dbReference type="AlphaFoldDB" id="A0A2Z6DWU3"/>
<dbReference type="EMBL" id="AP018558">
    <property type="protein sequence ID" value="BBD76798.1"/>
    <property type="molecule type" value="Genomic_DNA"/>
</dbReference>
<gene>
    <name evidence="1" type="ORF">HPTL_0530</name>
</gene>
<dbReference type="GO" id="GO:0016740">
    <property type="term" value="F:transferase activity"/>
    <property type="evidence" value="ECO:0007669"/>
    <property type="project" value="UniProtKB-KW"/>
</dbReference>
<dbReference type="SUPFAM" id="SSF81593">
    <property type="entry name" value="Nucleotidyltransferase substrate binding subunit/domain"/>
    <property type="match status" value="1"/>
</dbReference>
<proteinExistence type="predicted"/>
<sequence>MGARSTLREAFQLGLIDDGEGWLAMVDARNRTSHTYDEALAHAIADAVITRFYPLFLVLQETLAAR</sequence>
<keyword evidence="1" id="KW-0808">Transferase</keyword>
<dbReference type="NCBIfam" id="TIGR01987">
    <property type="entry name" value="HI0074"/>
    <property type="match status" value="1"/>
</dbReference>
<organism evidence="1 2">
    <name type="scientific">Hydrogenophilus thermoluteolus</name>
    <name type="common">Pseudomonas hydrogenothermophila</name>
    <dbReference type="NCBI Taxonomy" id="297"/>
    <lineage>
        <taxon>Bacteria</taxon>
        <taxon>Pseudomonadati</taxon>
        <taxon>Pseudomonadota</taxon>
        <taxon>Hydrogenophilia</taxon>
        <taxon>Hydrogenophilales</taxon>
        <taxon>Hydrogenophilaceae</taxon>
        <taxon>Hydrogenophilus</taxon>
    </lineage>
</organism>
<evidence type="ECO:0000313" key="2">
    <source>
        <dbReference type="Proteomes" id="UP000262004"/>
    </source>
</evidence>
<keyword evidence="2" id="KW-1185">Reference proteome</keyword>
<dbReference type="Proteomes" id="UP000262004">
    <property type="component" value="Chromosome"/>
</dbReference>
<evidence type="ECO:0000313" key="1">
    <source>
        <dbReference type="EMBL" id="BBD76798.1"/>
    </source>
</evidence>
<dbReference type="KEGG" id="htl:HPTL_0530"/>
<protein>
    <submittedName>
        <fullName evidence="1">Nucleotidyltransferase</fullName>
    </submittedName>
</protein>
<dbReference type="Pfam" id="PF08780">
    <property type="entry name" value="NTase_sub_bind"/>
    <property type="match status" value="1"/>
</dbReference>
<dbReference type="InterPro" id="IPR010235">
    <property type="entry name" value="HepT"/>
</dbReference>
<dbReference type="Gene3D" id="1.20.120.330">
    <property type="entry name" value="Nucleotidyltransferases domain 2"/>
    <property type="match status" value="1"/>
</dbReference>
<reference evidence="1 2" key="1">
    <citation type="submission" date="2018-04" db="EMBL/GenBank/DDBJ databases">
        <title>Complete genome sequence of Hydrogenophilus thermoluteolus TH-1.</title>
        <authorList>
            <person name="Arai H."/>
        </authorList>
    </citation>
    <scope>NUCLEOTIDE SEQUENCE [LARGE SCALE GENOMIC DNA]</scope>
    <source>
        <strain evidence="1 2">TH-1</strain>
    </source>
</reference>
<name>A0A2Z6DWU3_HYDTE</name>
<accession>A0A2Z6DWU3</accession>